<comment type="caution">
    <text evidence="2">The sequence shown here is derived from an EMBL/GenBank/DDBJ whole genome shotgun (WGS) entry which is preliminary data.</text>
</comment>
<dbReference type="PANTHER" id="PTHR13887">
    <property type="entry name" value="GLUTATHIONE S-TRANSFERASE KAPPA"/>
    <property type="match status" value="1"/>
</dbReference>
<dbReference type="SUPFAM" id="SSF52833">
    <property type="entry name" value="Thioredoxin-like"/>
    <property type="match status" value="1"/>
</dbReference>
<dbReference type="AlphaFoldDB" id="A0A2T4Z5D2"/>
<dbReference type="Gene3D" id="3.40.30.10">
    <property type="entry name" value="Glutaredoxin"/>
    <property type="match status" value="1"/>
</dbReference>
<dbReference type="Proteomes" id="UP000241808">
    <property type="component" value="Unassembled WGS sequence"/>
</dbReference>
<dbReference type="Pfam" id="PF01323">
    <property type="entry name" value="DSBA"/>
    <property type="match status" value="1"/>
</dbReference>
<dbReference type="InterPro" id="IPR036249">
    <property type="entry name" value="Thioredoxin-like_sf"/>
</dbReference>
<keyword evidence="2" id="KW-0413">Isomerase</keyword>
<dbReference type="InterPro" id="IPR001853">
    <property type="entry name" value="DSBA-like_thioredoxin_dom"/>
</dbReference>
<dbReference type="GO" id="GO:0016491">
    <property type="term" value="F:oxidoreductase activity"/>
    <property type="evidence" value="ECO:0007669"/>
    <property type="project" value="InterPro"/>
</dbReference>
<evidence type="ECO:0000313" key="3">
    <source>
        <dbReference type="Proteomes" id="UP000241808"/>
    </source>
</evidence>
<dbReference type="OrthoDB" id="9799122at2"/>
<keyword evidence="3" id="KW-1185">Reference proteome</keyword>
<protein>
    <submittedName>
        <fullName evidence="2">Putative DsbA family dithiol-disulfide isomerase</fullName>
    </submittedName>
</protein>
<reference evidence="2 3" key="1">
    <citation type="submission" date="2018-04" db="EMBL/GenBank/DDBJ databases">
        <title>Genomic Encyclopedia of Archaeal and Bacterial Type Strains, Phase II (KMG-II): from individual species to whole genera.</title>
        <authorList>
            <person name="Goeker M."/>
        </authorList>
    </citation>
    <scope>NUCLEOTIDE SEQUENCE [LARGE SCALE GENOMIC DNA]</scope>
    <source>
        <strain evidence="2 3">DSM 25521</strain>
    </source>
</reference>
<name>A0A2T4Z5D2_9HYPH</name>
<dbReference type="GO" id="GO:0016853">
    <property type="term" value="F:isomerase activity"/>
    <property type="evidence" value="ECO:0007669"/>
    <property type="project" value="UniProtKB-KW"/>
</dbReference>
<evidence type="ECO:0000259" key="1">
    <source>
        <dbReference type="Pfam" id="PF01323"/>
    </source>
</evidence>
<gene>
    <name evidence="2" type="ORF">C8P69_104128</name>
</gene>
<feature type="domain" description="DSBA-like thioredoxin" evidence="1">
    <location>
        <begin position="10"/>
        <end position="210"/>
    </location>
</feature>
<organism evidence="2 3">
    <name type="scientific">Phreatobacter oligotrophus</name>
    <dbReference type="NCBI Taxonomy" id="1122261"/>
    <lineage>
        <taxon>Bacteria</taxon>
        <taxon>Pseudomonadati</taxon>
        <taxon>Pseudomonadota</taxon>
        <taxon>Alphaproteobacteria</taxon>
        <taxon>Hyphomicrobiales</taxon>
        <taxon>Phreatobacteraceae</taxon>
        <taxon>Phreatobacter</taxon>
    </lineage>
</organism>
<dbReference type="PANTHER" id="PTHR13887:SF41">
    <property type="entry name" value="THIOREDOXIN SUPERFAMILY PROTEIN"/>
    <property type="match status" value="1"/>
</dbReference>
<dbReference type="RefSeq" id="WP_108176823.1">
    <property type="nucleotide sequence ID" value="NZ_PZZL01000004.1"/>
</dbReference>
<dbReference type="CDD" id="cd03024">
    <property type="entry name" value="DsbA_FrnE"/>
    <property type="match status" value="1"/>
</dbReference>
<sequence length="224" mass="23933">MDATPAPTLTIDVVSDVVCPWCFVGKRRLEKALELVPDIAVDIRWRPYQLAPDLPAEGEPRKAYMLKKFGDPERIRQIHERLTGIGADEGIAFDFDAIEVAPNTLNAHRMILWARAGGAQGAVVEALFKGFFVEGRNLSDPAVLAEIGADAGLDPALLAELFASDADIERTERDIASAQKIGITGVPFFIVGGRYGIAGAEDPQTIAGAIRQAAAEQAQPAAAS</sequence>
<proteinExistence type="predicted"/>
<dbReference type="EMBL" id="PZZL01000004">
    <property type="protein sequence ID" value="PTM57080.1"/>
    <property type="molecule type" value="Genomic_DNA"/>
</dbReference>
<accession>A0A2T4Z5D2</accession>
<evidence type="ECO:0000313" key="2">
    <source>
        <dbReference type="EMBL" id="PTM57080.1"/>
    </source>
</evidence>